<evidence type="ECO:0000313" key="12">
    <source>
        <dbReference type="Proteomes" id="UP000076078"/>
    </source>
</evidence>
<dbReference type="Pfam" id="PF01529">
    <property type="entry name" value="DHHC"/>
    <property type="match status" value="1"/>
</dbReference>
<feature type="transmembrane region" description="Helical" evidence="7">
    <location>
        <begin position="34"/>
        <end position="54"/>
    </location>
</feature>
<name>A0A152A395_TIELA</name>
<organism evidence="11 12">
    <name type="scientific">Tieghemostelium lacteum</name>
    <name type="common">Slime mold</name>
    <name type="synonym">Dictyostelium lacteum</name>
    <dbReference type="NCBI Taxonomy" id="361077"/>
    <lineage>
        <taxon>Eukaryota</taxon>
        <taxon>Amoebozoa</taxon>
        <taxon>Evosea</taxon>
        <taxon>Eumycetozoa</taxon>
        <taxon>Dictyostelia</taxon>
        <taxon>Dictyosteliales</taxon>
        <taxon>Raperosteliaceae</taxon>
        <taxon>Tieghemostelium</taxon>
    </lineage>
</organism>
<evidence type="ECO:0000256" key="7">
    <source>
        <dbReference type="RuleBase" id="RU079119"/>
    </source>
</evidence>
<dbReference type="InterPro" id="IPR001594">
    <property type="entry name" value="Palmitoyltrfase_DHHC"/>
</dbReference>
<dbReference type="GO" id="GO:0016020">
    <property type="term" value="C:membrane"/>
    <property type="evidence" value="ECO:0007669"/>
    <property type="project" value="UniProtKB-SubCell"/>
</dbReference>
<reference evidence="11 12" key="1">
    <citation type="submission" date="2015-12" db="EMBL/GenBank/DDBJ databases">
        <title>Dictyostelia acquired genes for synthesis and detection of signals that induce cell-type specialization by lateral gene transfer from prokaryotes.</title>
        <authorList>
            <person name="Gloeckner G."/>
            <person name="Schaap P."/>
        </authorList>
    </citation>
    <scope>NUCLEOTIDE SEQUENCE [LARGE SCALE GENOMIC DNA]</scope>
    <source>
        <strain evidence="11 12">TK</strain>
    </source>
</reference>
<dbReference type="Proteomes" id="UP000076078">
    <property type="component" value="Unassembled WGS sequence"/>
</dbReference>
<dbReference type="PROSITE" id="PS50216">
    <property type="entry name" value="DHHC"/>
    <property type="match status" value="1"/>
</dbReference>
<evidence type="ECO:0000313" key="11">
    <source>
        <dbReference type="EMBL" id="KYR00679.1"/>
    </source>
</evidence>
<dbReference type="OMA" id="NCTGFRN"/>
<proteinExistence type="inferred from homology"/>
<keyword evidence="3 7" id="KW-0812">Transmembrane</keyword>
<protein>
    <recommendedName>
        <fullName evidence="7">Palmitoyltransferase</fullName>
        <ecNumber evidence="7">2.3.1.225</ecNumber>
    </recommendedName>
</protein>
<comment type="subcellular location">
    <subcellularLocation>
        <location evidence="1">Membrane</location>
        <topology evidence="1">Multi-pass membrane protein</topology>
    </subcellularLocation>
</comment>
<evidence type="ECO:0000256" key="5">
    <source>
        <dbReference type="ARBA" id="ARBA00023136"/>
    </source>
</evidence>
<feature type="transmembrane region" description="Helical" evidence="7">
    <location>
        <begin position="223"/>
        <end position="245"/>
    </location>
</feature>
<evidence type="ECO:0000259" key="10">
    <source>
        <dbReference type="Pfam" id="PF01529"/>
    </source>
</evidence>
<evidence type="ECO:0000256" key="3">
    <source>
        <dbReference type="ARBA" id="ARBA00022692"/>
    </source>
</evidence>
<comment type="caution">
    <text evidence="11">The sequence shown here is derived from an EMBL/GenBank/DDBJ whole genome shotgun (WGS) entry which is preliminary data.</text>
</comment>
<dbReference type="PANTHER" id="PTHR12246">
    <property type="entry name" value="PALMITOYLTRANSFERASE ZDHHC16"/>
    <property type="match status" value="1"/>
</dbReference>
<comment type="similarity">
    <text evidence="7">Belongs to the DHHC palmitoyltransferase family.</text>
</comment>
<keyword evidence="12" id="KW-1185">Reference proteome</keyword>
<keyword evidence="6 7" id="KW-0012">Acyltransferase</keyword>
<keyword evidence="9" id="KW-0732">Signal</keyword>
<evidence type="ECO:0000256" key="6">
    <source>
        <dbReference type="ARBA" id="ARBA00023315"/>
    </source>
</evidence>
<feature type="region of interest" description="Disordered" evidence="8">
    <location>
        <begin position="323"/>
        <end position="349"/>
    </location>
</feature>
<evidence type="ECO:0000256" key="2">
    <source>
        <dbReference type="ARBA" id="ARBA00022679"/>
    </source>
</evidence>
<dbReference type="GO" id="GO:0019706">
    <property type="term" value="F:protein-cysteine S-palmitoyltransferase activity"/>
    <property type="evidence" value="ECO:0007669"/>
    <property type="project" value="UniProtKB-EC"/>
</dbReference>
<feature type="transmembrane region" description="Helical" evidence="7">
    <location>
        <begin position="163"/>
        <end position="189"/>
    </location>
</feature>
<gene>
    <name evidence="11" type="ORF">DLAC_02718</name>
</gene>
<dbReference type="EMBL" id="LODT01000013">
    <property type="protein sequence ID" value="KYR00679.1"/>
    <property type="molecule type" value="Genomic_DNA"/>
</dbReference>
<sequence length="349" mass="40643">MNFLIVFVLCLLSLVVYSQWILIFEPLEFNKNLFGLTYITIFHLDVILLLYSYYKAIVTNPGHPPVEWLPDGKSKEDLNKLVDHYKLNPTLTTRNSNKYYQQQISITGQSPQQQKEHRFCSVCSHFKPHRTYHCRYCNKCILKQDHHCPWIDNCTGFRNQKSFILFLLYTVILGVLASTLLAITGFYILNTNMDLKENKYKRTSSGGGTGEITYRIGDPYVTILYILNFAFIIPSLMGVFGLFYYQLDFLFHNYTSIERFERKSETKVAKRNNLKYHWRYDRGWKKNFREVFGESRLGWFLPIGTPKIDGLTWVTVRLEDLSDQSSDDDDNRGLLGGGSSSGRGDVFNV</sequence>
<feature type="signal peptide" evidence="9">
    <location>
        <begin position="1"/>
        <end position="18"/>
    </location>
</feature>
<evidence type="ECO:0000256" key="9">
    <source>
        <dbReference type="SAM" id="SignalP"/>
    </source>
</evidence>
<dbReference type="STRING" id="361077.A0A152A395"/>
<evidence type="ECO:0000256" key="1">
    <source>
        <dbReference type="ARBA" id="ARBA00004141"/>
    </source>
</evidence>
<dbReference type="AlphaFoldDB" id="A0A152A395"/>
<keyword evidence="2 7" id="KW-0808">Transferase</keyword>
<keyword evidence="4 7" id="KW-1133">Transmembrane helix</keyword>
<comment type="catalytic activity">
    <reaction evidence="7">
        <text>L-cysteinyl-[protein] + hexadecanoyl-CoA = S-hexadecanoyl-L-cysteinyl-[protein] + CoA</text>
        <dbReference type="Rhea" id="RHEA:36683"/>
        <dbReference type="Rhea" id="RHEA-COMP:10131"/>
        <dbReference type="Rhea" id="RHEA-COMP:11032"/>
        <dbReference type="ChEBI" id="CHEBI:29950"/>
        <dbReference type="ChEBI" id="CHEBI:57287"/>
        <dbReference type="ChEBI" id="CHEBI:57379"/>
        <dbReference type="ChEBI" id="CHEBI:74151"/>
        <dbReference type="EC" id="2.3.1.225"/>
    </reaction>
</comment>
<dbReference type="InterPro" id="IPR039859">
    <property type="entry name" value="PFA4/ZDH16/20/ERF2-like"/>
</dbReference>
<dbReference type="InParanoid" id="A0A152A395"/>
<evidence type="ECO:0000256" key="8">
    <source>
        <dbReference type="SAM" id="MobiDB-lite"/>
    </source>
</evidence>
<keyword evidence="5 7" id="KW-0472">Membrane</keyword>
<dbReference type="OrthoDB" id="331948at2759"/>
<evidence type="ECO:0000256" key="4">
    <source>
        <dbReference type="ARBA" id="ARBA00022989"/>
    </source>
</evidence>
<comment type="domain">
    <text evidence="7">The DHHC domain is required for palmitoyltransferase activity.</text>
</comment>
<dbReference type="EC" id="2.3.1.225" evidence="7"/>
<accession>A0A152A395</accession>
<feature type="chain" id="PRO_5007593490" description="Palmitoyltransferase" evidence="9">
    <location>
        <begin position="19"/>
        <end position="349"/>
    </location>
</feature>
<feature type="domain" description="Palmitoyltransferase DHHC" evidence="10">
    <location>
        <begin position="114"/>
        <end position="261"/>
    </location>
</feature>
<dbReference type="FunCoup" id="A0A152A395">
    <property type="interactions" value="185"/>
</dbReference>